<evidence type="ECO:0000313" key="2">
    <source>
        <dbReference type="EMBL" id="HIW86997.1"/>
    </source>
</evidence>
<dbReference type="InterPro" id="IPR019026">
    <property type="entry name" value="Peptidase_M64_IgA"/>
</dbReference>
<organism evidence="2 3">
    <name type="scientific">Candidatus Onthomorpha intestinigallinarum</name>
    <dbReference type="NCBI Taxonomy" id="2840880"/>
    <lineage>
        <taxon>Bacteria</taxon>
        <taxon>Pseudomonadati</taxon>
        <taxon>Bacteroidota</taxon>
        <taxon>Bacteroidia</taxon>
        <taxon>Bacteroidales</taxon>
        <taxon>Candidatus Onthomorpha</taxon>
    </lineage>
</organism>
<dbReference type="Pfam" id="PF09471">
    <property type="entry name" value="Peptidase_M64"/>
    <property type="match status" value="2"/>
</dbReference>
<name>A0A9D1UGJ0_9BACT</name>
<dbReference type="Pfam" id="PF16217">
    <property type="entry name" value="M64_N"/>
    <property type="match status" value="1"/>
</dbReference>
<reference evidence="2" key="2">
    <citation type="submission" date="2021-04" db="EMBL/GenBank/DDBJ databases">
        <authorList>
            <person name="Gilroy R."/>
        </authorList>
    </citation>
    <scope>NUCLEOTIDE SEQUENCE</scope>
    <source>
        <strain evidence="2">Gambia16-930</strain>
    </source>
</reference>
<comment type="caution">
    <text evidence="2">The sequence shown here is derived from an EMBL/GenBank/DDBJ whole genome shotgun (WGS) entry which is preliminary data.</text>
</comment>
<accession>A0A9D1UGJ0</accession>
<dbReference type="AlphaFoldDB" id="A0A9D1UGJ0"/>
<protein>
    <submittedName>
        <fullName evidence="2">IgA Peptidase M64</fullName>
    </submittedName>
</protein>
<evidence type="ECO:0000259" key="1">
    <source>
        <dbReference type="Pfam" id="PF16217"/>
    </source>
</evidence>
<dbReference type="Gene3D" id="3.40.390.10">
    <property type="entry name" value="Collagenase (Catalytic Domain)"/>
    <property type="match status" value="1"/>
</dbReference>
<dbReference type="GO" id="GO:0008237">
    <property type="term" value="F:metallopeptidase activity"/>
    <property type="evidence" value="ECO:0007669"/>
    <property type="project" value="InterPro"/>
</dbReference>
<dbReference type="Proteomes" id="UP000824267">
    <property type="component" value="Unassembled WGS sequence"/>
</dbReference>
<reference evidence="2" key="1">
    <citation type="journal article" date="2021" name="PeerJ">
        <title>Extensive microbial diversity within the chicken gut microbiome revealed by metagenomics and culture.</title>
        <authorList>
            <person name="Gilroy R."/>
            <person name="Ravi A."/>
            <person name="Getino M."/>
            <person name="Pursley I."/>
            <person name="Horton D.L."/>
            <person name="Alikhan N.F."/>
            <person name="Baker D."/>
            <person name="Gharbi K."/>
            <person name="Hall N."/>
            <person name="Watson M."/>
            <person name="Adriaenssens E.M."/>
            <person name="Foster-Nyarko E."/>
            <person name="Jarju S."/>
            <person name="Secka A."/>
            <person name="Antonio M."/>
            <person name="Oren A."/>
            <person name="Chaudhuri R.R."/>
            <person name="La Ragione R."/>
            <person name="Hildebrand F."/>
            <person name="Pallen M.J."/>
        </authorList>
    </citation>
    <scope>NUCLEOTIDE SEQUENCE</scope>
    <source>
        <strain evidence="2">Gambia16-930</strain>
    </source>
</reference>
<sequence length="417" mass="47673">MRKYVLFLFAFLPMVCFGQFEKYFEDATLRMDYSHSGRVGVEYFNVENFLKIPHWAGSRQNMTDELGLGVHKIEMIEKNTGKLLFSKGFCSLMEEWLTMPEAKTSCGNFQETFLMPFPKVDVRLLFYTRDDNNQFKLVAEEEFTPSQAEEVDKDELAKAIDLHIAAEPSKCLDVVIVPAGYTVSEKEKMLSDLKMFSDFLFSKPPFDEAKDKISVRGVEFFSSESGIPGLASSKAKFNELGVHYNTFGSERYIMTEQLWKLHDAIIGIPYDQIVIMCNSDVYGGGGIYNFYATSYVNPQNGFVLIHEFSHSCFGLADEYAENDSPAGMLSATTEPWERNVTTLKNFSNKWEDMIRDTTPRPTPCTEIYKDEVGVFEGAAYQSKGIYRPYQNCLMRSDVPFCPVCTREIQNMLESYTK</sequence>
<evidence type="ECO:0000313" key="3">
    <source>
        <dbReference type="Proteomes" id="UP000824267"/>
    </source>
</evidence>
<dbReference type="InterPro" id="IPR032625">
    <property type="entry name" value="M64_N"/>
</dbReference>
<dbReference type="InterPro" id="IPR024079">
    <property type="entry name" value="MetalloPept_cat_dom_sf"/>
</dbReference>
<dbReference type="EMBL" id="DXGG01000064">
    <property type="protein sequence ID" value="HIW86997.1"/>
    <property type="molecule type" value="Genomic_DNA"/>
</dbReference>
<dbReference type="Gene3D" id="2.60.40.3250">
    <property type="entry name" value="Peptidase M64, N-terminal domain"/>
    <property type="match status" value="1"/>
</dbReference>
<gene>
    <name evidence="2" type="ORF">IAC47_01810</name>
</gene>
<feature type="domain" description="Peptidase M64 N-terminal" evidence="1">
    <location>
        <begin position="19"/>
        <end position="136"/>
    </location>
</feature>
<dbReference type="InterPro" id="IPR038171">
    <property type="entry name" value="M64_N_sf"/>
</dbReference>
<proteinExistence type="predicted"/>